<dbReference type="OrthoDB" id="37718at2"/>
<protein>
    <submittedName>
        <fullName evidence="1">Regulator of extracellular matrix RemA, YlzA/DUF370 family</fullName>
    </submittedName>
</protein>
<accession>A0A1M7SLT6</accession>
<dbReference type="Proteomes" id="UP000184207">
    <property type="component" value="Unassembled WGS sequence"/>
</dbReference>
<sequence length="78" mass="8485">MEPIVRASENVYVVKGRVVAVVPVSSTISRRIRASNQIGGKIVNLTYGKECNSIIFMDSGHVLLLADSAADVKKRIWG</sequence>
<keyword evidence="2" id="KW-1185">Reference proteome</keyword>
<proteinExistence type="predicted"/>
<dbReference type="AlphaFoldDB" id="A0A1M7SLT6"/>
<reference evidence="2" key="1">
    <citation type="submission" date="2016-12" db="EMBL/GenBank/DDBJ databases">
        <authorList>
            <person name="Varghese N."/>
            <person name="Submissions S."/>
        </authorList>
    </citation>
    <scope>NUCLEOTIDE SEQUENCE [LARGE SCALE GENOMIC DNA]</scope>
    <source>
        <strain evidence="2">DSM 13020</strain>
    </source>
</reference>
<evidence type="ECO:0000313" key="1">
    <source>
        <dbReference type="EMBL" id="SHN59400.1"/>
    </source>
</evidence>
<gene>
    <name evidence="1" type="ORF">SAMN02745226_01060</name>
</gene>
<dbReference type="EMBL" id="FRDJ01000004">
    <property type="protein sequence ID" value="SHN59400.1"/>
    <property type="molecule type" value="Genomic_DNA"/>
</dbReference>
<dbReference type="STRING" id="1121883.SAMN02745226_01060"/>
<name>A0A1M7SLT6_FERGO</name>
<dbReference type="InterPro" id="IPR007169">
    <property type="entry name" value="RemA-like"/>
</dbReference>
<dbReference type="RefSeq" id="WP_072759105.1">
    <property type="nucleotide sequence ID" value="NZ_FRDJ01000004.1"/>
</dbReference>
<evidence type="ECO:0000313" key="2">
    <source>
        <dbReference type="Proteomes" id="UP000184207"/>
    </source>
</evidence>
<organism evidence="1 2">
    <name type="scientific">Fervidobacterium gondwanense DSM 13020</name>
    <dbReference type="NCBI Taxonomy" id="1121883"/>
    <lineage>
        <taxon>Bacteria</taxon>
        <taxon>Thermotogati</taxon>
        <taxon>Thermotogota</taxon>
        <taxon>Thermotogae</taxon>
        <taxon>Thermotogales</taxon>
        <taxon>Fervidobacteriaceae</taxon>
        <taxon>Fervidobacterium</taxon>
    </lineage>
</organism>
<dbReference type="Pfam" id="PF04025">
    <property type="entry name" value="RemA-like"/>
    <property type="match status" value="1"/>
</dbReference>